<dbReference type="Proteomes" id="UP000324222">
    <property type="component" value="Unassembled WGS sequence"/>
</dbReference>
<proteinExistence type="predicted"/>
<keyword evidence="2" id="KW-1185">Reference proteome</keyword>
<gene>
    <name evidence="1" type="ORF">E2C01_012368</name>
</gene>
<comment type="caution">
    <text evidence="1">The sequence shown here is derived from an EMBL/GenBank/DDBJ whole genome shotgun (WGS) entry which is preliminary data.</text>
</comment>
<reference evidence="1 2" key="1">
    <citation type="submission" date="2019-05" db="EMBL/GenBank/DDBJ databases">
        <title>Another draft genome of Portunus trituberculatus and its Hox gene families provides insights of decapod evolution.</title>
        <authorList>
            <person name="Jeong J.-H."/>
            <person name="Song I."/>
            <person name="Kim S."/>
            <person name="Choi T."/>
            <person name="Kim D."/>
            <person name="Ryu S."/>
            <person name="Kim W."/>
        </authorList>
    </citation>
    <scope>NUCLEOTIDE SEQUENCE [LARGE SCALE GENOMIC DNA]</scope>
    <source>
        <tissue evidence="1">Muscle</tissue>
    </source>
</reference>
<dbReference type="AlphaFoldDB" id="A0A5B7DDX0"/>
<accession>A0A5B7DDX0</accession>
<sequence length="76" mass="7866">MATVALLTSPTDTHQPHYSPYMVMELACSVQLKGGANTLHPPSAPSASRTSVKHKVLSVVLCCSGTVTCPSSATPL</sequence>
<organism evidence="1 2">
    <name type="scientific">Portunus trituberculatus</name>
    <name type="common">Swimming crab</name>
    <name type="synonym">Neptunus trituberculatus</name>
    <dbReference type="NCBI Taxonomy" id="210409"/>
    <lineage>
        <taxon>Eukaryota</taxon>
        <taxon>Metazoa</taxon>
        <taxon>Ecdysozoa</taxon>
        <taxon>Arthropoda</taxon>
        <taxon>Crustacea</taxon>
        <taxon>Multicrustacea</taxon>
        <taxon>Malacostraca</taxon>
        <taxon>Eumalacostraca</taxon>
        <taxon>Eucarida</taxon>
        <taxon>Decapoda</taxon>
        <taxon>Pleocyemata</taxon>
        <taxon>Brachyura</taxon>
        <taxon>Eubrachyura</taxon>
        <taxon>Portunoidea</taxon>
        <taxon>Portunidae</taxon>
        <taxon>Portuninae</taxon>
        <taxon>Portunus</taxon>
    </lineage>
</organism>
<protein>
    <submittedName>
        <fullName evidence="1">Uncharacterized protein</fullName>
    </submittedName>
</protein>
<evidence type="ECO:0000313" key="2">
    <source>
        <dbReference type="Proteomes" id="UP000324222"/>
    </source>
</evidence>
<evidence type="ECO:0000313" key="1">
    <source>
        <dbReference type="EMBL" id="MPC19454.1"/>
    </source>
</evidence>
<name>A0A5B7DDX0_PORTR</name>
<dbReference type="EMBL" id="VSRR010000772">
    <property type="protein sequence ID" value="MPC19454.1"/>
    <property type="molecule type" value="Genomic_DNA"/>
</dbReference>